<keyword evidence="6" id="KW-0998">Cell outer membrane</keyword>
<dbReference type="Proteomes" id="UP000253918">
    <property type="component" value="Unassembled WGS sequence"/>
</dbReference>
<dbReference type="PANTHER" id="PTHR30069">
    <property type="entry name" value="TONB-DEPENDENT OUTER MEMBRANE RECEPTOR"/>
    <property type="match status" value="1"/>
</dbReference>
<feature type="domain" description="TonB-dependent transporter Oar-like beta-barrel" evidence="8">
    <location>
        <begin position="238"/>
        <end position="309"/>
    </location>
</feature>
<keyword evidence="2" id="KW-0813">Transport</keyword>
<accession>A0A369VZU2</accession>
<sequence length="1110" mass="118593">MRHQFLLGAAAAALVVPVAAHAQETTSQIRGTVTDDAGAPVAGATITVRNTATGATNNSSTDNEGRFLVSGLQPGGPYSVDVNATQGTTQVTDIYTVVAQAFDLPITLATTTGDIVVTASSIQGAGVTSDGPQTLLTQRDISKVASVNRDIRDLERRSPFATLDLSNSRAVTFAGVNPRFNRFTINGVQIGDSFGLNPDVNPTGRGPIPFDAISQFSVSIAPFDIRQGNFAGGVIDTVMRSGTNEYFGTGFYSQSTDGLQGDRIGDSAAGRLTLPKYKSETYGATLAGPIIKDKLFVMVSAERNTDPRPLSVASLNQIPGYNAGVLSNVQGIASSRYGYTTGDFVTVNNQKDEKIVGKIDWNIMDGQRLSISYINAFETSTVANGTSANASGPVIGLASNYYTSSNLVRSGIVQLNSDWTDNLSTEARGLYQWTRRGQDSLLGTGFPQIRVCTDPTSVTTAANNQQTSCGTTPIVAFGPDNSRQSNQLFFDTWGGSLLTRYTAGGHEVKLLVEYNESRSYNLFLQNSAGNYYFDSIADFQAGNASGYNLQVPTQGDLSTVAADFKYGQYTFGLQDDWRITDRLTLTYGARYDLFGMRDTPALNTAFLARNGFTNTKTYKGLDNFQPRISADWQARDWLKLRGGVGIFGGGSPNIYLSNSFSNTGVLSNALNSSTNNYGIIRNTAAADGSTATCTGAFTGANAGVCTAALNGVTGATLSPAVVNYLVNNTGSLAAAPTASLAQDIRLPSVMKATFSADANVYGINIGGDFLYTDTLSAPAFTDIRSVVVGRLPDGRPRYASKLGASDSNNDFQFYNENRGRGFVAVGRFDKTFDFGLSLSGSYTFQDVKDVSPATASTPSSLYGQQSAADPNFATYGTSSDETKWAWKYGVGFDHAFYRDYRTVIQLFGETRAGRHYSFTMQDNGNGTRSPVFGTTGNNNRYLLYVPTGASDPLVTYADDATRNSLEGLINNTALKNYRGRIAPKNIARSRAFTRIDLHLEQEIPTFLGKSRITLFGDIENLPNLLNSDWGGLRQLGFPYTASTVNVTCLNAAGAVLGGNIGAAATTTNPAGNPAGGCAKYRYSTFQNPNETVLSTTNSLYLIRLGARFTF</sequence>
<protein>
    <submittedName>
        <fullName evidence="9">TonB-dependent receptor</fullName>
    </submittedName>
</protein>
<evidence type="ECO:0000256" key="1">
    <source>
        <dbReference type="ARBA" id="ARBA00004571"/>
    </source>
</evidence>
<evidence type="ECO:0000259" key="8">
    <source>
        <dbReference type="Pfam" id="PF25183"/>
    </source>
</evidence>
<proteinExistence type="predicted"/>
<evidence type="ECO:0000256" key="3">
    <source>
        <dbReference type="ARBA" id="ARBA00022452"/>
    </source>
</evidence>
<keyword evidence="10" id="KW-1185">Reference proteome</keyword>
<dbReference type="Gene3D" id="2.60.40.1120">
    <property type="entry name" value="Carboxypeptidase-like, regulatory domain"/>
    <property type="match status" value="1"/>
</dbReference>
<organism evidence="9 10">
    <name type="scientific">Sphingomonas aracearum</name>
    <dbReference type="NCBI Taxonomy" id="2283317"/>
    <lineage>
        <taxon>Bacteria</taxon>
        <taxon>Pseudomonadati</taxon>
        <taxon>Pseudomonadota</taxon>
        <taxon>Alphaproteobacteria</taxon>
        <taxon>Sphingomonadales</taxon>
        <taxon>Sphingomonadaceae</taxon>
        <taxon>Sphingomonas</taxon>
    </lineage>
</organism>
<dbReference type="Pfam" id="PF25183">
    <property type="entry name" value="OMP_b-brl_4"/>
    <property type="match status" value="2"/>
</dbReference>
<dbReference type="InterPro" id="IPR039426">
    <property type="entry name" value="TonB-dep_rcpt-like"/>
</dbReference>
<dbReference type="OrthoDB" id="9768147at2"/>
<dbReference type="GO" id="GO:0015344">
    <property type="term" value="F:siderophore uptake transmembrane transporter activity"/>
    <property type="evidence" value="ECO:0007669"/>
    <property type="project" value="TreeGrafter"/>
</dbReference>
<evidence type="ECO:0000256" key="4">
    <source>
        <dbReference type="ARBA" id="ARBA00022692"/>
    </source>
</evidence>
<comment type="subcellular location">
    <subcellularLocation>
        <location evidence="1">Cell outer membrane</location>
        <topology evidence="1">Multi-pass membrane protein</topology>
    </subcellularLocation>
</comment>
<keyword evidence="5" id="KW-0472">Membrane</keyword>
<keyword evidence="7" id="KW-0732">Signal</keyword>
<dbReference type="InterPro" id="IPR036942">
    <property type="entry name" value="Beta-barrel_TonB_sf"/>
</dbReference>
<dbReference type="EMBL" id="QQNB01000001">
    <property type="protein sequence ID" value="RDE07145.1"/>
    <property type="molecule type" value="Genomic_DNA"/>
</dbReference>
<dbReference type="PANTHER" id="PTHR30069:SF46">
    <property type="entry name" value="OAR PROTEIN"/>
    <property type="match status" value="1"/>
</dbReference>
<evidence type="ECO:0000256" key="7">
    <source>
        <dbReference type="SAM" id="SignalP"/>
    </source>
</evidence>
<feature type="chain" id="PRO_5016646364" evidence="7">
    <location>
        <begin position="23"/>
        <end position="1110"/>
    </location>
</feature>
<comment type="caution">
    <text evidence="9">The sequence shown here is derived from an EMBL/GenBank/DDBJ whole genome shotgun (WGS) entry which is preliminary data.</text>
</comment>
<evidence type="ECO:0000256" key="5">
    <source>
        <dbReference type="ARBA" id="ARBA00023136"/>
    </source>
</evidence>
<keyword evidence="9" id="KW-0675">Receptor</keyword>
<name>A0A369VZU2_9SPHN</name>
<evidence type="ECO:0000313" key="9">
    <source>
        <dbReference type="EMBL" id="RDE07145.1"/>
    </source>
</evidence>
<dbReference type="RefSeq" id="WP_114686725.1">
    <property type="nucleotide sequence ID" value="NZ_QQNB01000001.1"/>
</dbReference>
<dbReference type="GO" id="GO:0044718">
    <property type="term" value="P:siderophore transmembrane transport"/>
    <property type="evidence" value="ECO:0007669"/>
    <property type="project" value="TreeGrafter"/>
</dbReference>
<evidence type="ECO:0000256" key="6">
    <source>
        <dbReference type="ARBA" id="ARBA00023237"/>
    </source>
</evidence>
<dbReference type="GO" id="GO:0009279">
    <property type="term" value="C:cell outer membrane"/>
    <property type="evidence" value="ECO:0007669"/>
    <property type="project" value="UniProtKB-SubCell"/>
</dbReference>
<dbReference type="InterPro" id="IPR057601">
    <property type="entry name" value="Oar-like_b-barrel"/>
</dbReference>
<dbReference type="InterPro" id="IPR008969">
    <property type="entry name" value="CarboxyPept-like_regulatory"/>
</dbReference>
<evidence type="ECO:0000313" key="10">
    <source>
        <dbReference type="Proteomes" id="UP000253918"/>
    </source>
</evidence>
<feature type="signal peptide" evidence="7">
    <location>
        <begin position="1"/>
        <end position="22"/>
    </location>
</feature>
<keyword evidence="4" id="KW-0812">Transmembrane</keyword>
<dbReference type="AlphaFoldDB" id="A0A369VZU2"/>
<dbReference type="SUPFAM" id="SSF56935">
    <property type="entry name" value="Porins"/>
    <property type="match status" value="1"/>
</dbReference>
<dbReference type="SUPFAM" id="SSF49464">
    <property type="entry name" value="Carboxypeptidase regulatory domain-like"/>
    <property type="match status" value="1"/>
</dbReference>
<evidence type="ECO:0000256" key="2">
    <source>
        <dbReference type="ARBA" id="ARBA00022448"/>
    </source>
</evidence>
<dbReference type="Gene3D" id="2.40.170.20">
    <property type="entry name" value="TonB-dependent receptor, beta-barrel domain"/>
    <property type="match status" value="1"/>
</dbReference>
<dbReference type="Pfam" id="PF13620">
    <property type="entry name" value="CarboxypepD_reg"/>
    <property type="match status" value="1"/>
</dbReference>
<keyword evidence="3" id="KW-1134">Transmembrane beta strand</keyword>
<gene>
    <name evidence="9" type="ORF">DVW87_05730</name>
</gene>
<feature type="domain" description="TonB-dependent transporter Oar-like beta-barrel" evidence="8">
    <location>
        <begin position="341"/>
        <end position="690"/>
    </location>
</feature>
<reference evidence="9 10" key="1">
    <citation type="submission" date="2018-07" db="EMBL/GenBank/DDBJ databases">
        <title>a novel species of Sphingomonas isolated from the rhizosphere soil of Araceae plant.</title>
        <authorList>
            <person name="Zhiyong W."/>
            <person name="Qinglan Z."/>
            <person name="Zhiwei F."/>
            <person name="Ding X."/>
            <person name="Gejiao W."/>
            <person name="Shixue Z."/>
        </authorList>
    </citation>
    <scope>NUCLEOTIDE SEQUENCE [LARGE SCALE GENOMIC DNA]</scope>
    <source>
        <strain evidence="9 10">WZY 27</strain>
    </source>
</reference>